<evidence type="ECO:0000256" key="1">
    <source>
        <dbReference type="SAM" id="Phobius"/>
    </source>
</evidence>
<evidence type="ECO:0000313" key="2">
    <source>
        <dbReference type="EMBL" id="AIF15530.1"/>
    </source>
</evidence>
<name>A0A075HJW2_9ARCH</name>
<dbReference type="EMBL" id="KF901030">
    <property type="protein sequence ID" value="AIF15530.1"/>
    <property type="molecule type" value="Genomic_DNA"/>
</dbReference>
<organism evidence="2">
    <name type="scientific">uncultured marine thaumarchaeote KM3_70_D10</name>
    <dbReference type="NCBI Taxonomy" id="1456253"/>
    <lineage>
        <taxon>Archaea</taxon>
        <taxon>Nitrososphaerota</taxon>
        <taxon>environmental samples</taxon>
    </lineage>
</organism>
<protein>
    <recommendedName>
        <fullName evidence="3">PEFG-CTERM sorting domain-containing protein</fullName>
    </recommendedName>
</protein>
<dbReference type="AlphaFoldDB" id="A0A075HJW2"/>
<feature type="transmembrane region" description="Helical" evidence="1">
    <location>
        <begin position="348"/>
        <end position="368"/>
    </location>
</feature>
<dbReference type="InterPro" id="IPR027560">
    <property type="entry name" value="PEFG-CTERM"/>
</dbReference>
<keyword evidence="1" id="KW-1133">Transmembrane helix</keyword>
<sequence length="378" mass="41229">MKKLIFGIIFILILFPTSQSFSQEYTDTNPTLTVSTNSNTNYVYQDSEGYTVVIGVIENNDPLSFVTNVKVQAYFYDEFNPDPLEVKEGSTILDVIPPSSSSPFVIRSETPNSEIINVYTKILTFETSKTLDDSLKISINDVSIEPITNSNDSSYTFSFSGILRNGNSQTSETSVYLAFYDVFDRIIQISTINIGDMNINELAPVKLNEEISSSSIGFVLFSESDKFYTDIIDVEIPEPQLRTNLATTCGSSEVNIGGNCTSYDISGGHVESATVNLDDNSVIINIHAMDDGVLTISPSTSTQKGIFMVLVDGEESDDAEINGNTVIVPFGAETEQIEIIGTFVVPEFGTIAAMILAVAIISIVAISAKSRLSIVPRY</sequence>
<reference evidence="2" key="1">
    <citation type="journal article" date="2014" name="Genome Biol. Evol.">
        <title>Pangenome evidence for extensive interdomain horizontal transfer affecting lineage core and shell genes in uncultured planktonic thaumarchaeota and euryarchaeota.</title>
        <authorList>
            <person name="Deschamps P."/>
            <person name="Zivanovic Y."/>
            <person name="Moreira D."/>
            <person name="Rodriguez-Valera F."/>
            <person name="Lopez-Garcia P."/>
        </authorList>
    </citation>
    <scope>NUCLEOTIDE SEQUENCE</scope>
</reference>
<keyword evidence="1" id="KW-0472">Membrane</keyword>
<proteinExistence type="predicted"/>
<dbReference type="NCBIfam" id="TIGR04296">
    <property type="entry name" value="PEFG-CTERM"/>
    <property type="match status" value="1"/>
</dbReference>
<evidence type="ECO:0008006" key="3">
    <source>
        <dbReference type="Google" id="ProtNLM"/>
    </source>
</evidence>
<keyword evidence="1" id="KW-0812">Transmembrane</keyword>
<accession>A0A075HJW2</accession>